<evidence type="ECO:0000256" key="1">
    <source>
        <dbReference type="SAM" id="Phobius"/>
    </source>
</evidence>
<dbReference type="PATRIC" id="fig|571915.4.peg.1068"/>
<organism evidence="2 3">
    <name type="scientific">Corynebacterium mustelae</name>
    <dbReference type="NCBI Taxonomy" id="571915"/>
    <lineage>
        <taxon>Bacteria</taxon>
        <taxon>Bacillati</taxon>
        <taxon>Actinomycetota</taxon>
        <taxon>Actinomycetes</taxon>
        <taxon>Mycobacteriales</taxon>
        <taxon>Corynebacteriaceae</taxon>
        <taxon>Corynebacterium</taxon>
    </lineage>
</organism>
<accession>A0A0G3GVY8</accession>
<dbReference type="Proteomes" id="UP000035199">
    <property type="component" value="Chromosome"/>
</dbReference>
<gene>
    <name evidence="2" type="ORF">CMUST_05040</name>
</gene>
<keyword evidence="1" id="KW-0472">Membrane</keyword>
<reference evidence="3" key="2">
    <citation type="submission" date="2015-05" db="EMBL/GenBank/DDBJ databases">
        <title>Complete genome sequence of Corynebacterium mustelae DSM 45274, isolated from various tissues of a male ferret with lethal sepsis.</title>
        <authorList>
            <person name="Ruckert C."/>
            <person name="Albersmeier A."/>
            <person name="Winkler A."/>
            <person name="Tauch A."/>
        </authorList>
    </citation>
    <scope>NUCLEOTIDE SEQUENCE [LARGE SCALE GENOMIC DNA]</scope>
    <source>
        <strain evidence="3">DSM 45274</strain>
    </source>
</reference>
<evidence type="ECO:0000313" key="2">
    <source>
        <dbReference type="EMBL" id="AKK05346.1"/>
    </source>
</evidence>
<dbReference type="NCBIfam" id="NF045516">
    <property type="entry name" value="GlpR"/>
    <property type="match status" value="1"/>
</dbReference>
<protein>
    <submittedName>
        <fullName evidence="2">Uncharacterized protein</fullName>
    </submittedName>
</protein>
<dbReference type="STRING" id="571915.CMUST_05040"/>
<dbReference type="AlphaFoldDB" id="A0A0G3GVY8"/>
<sequence length="309" mass="34724">MTGTIAIALIAAVWIFMLAPWILRSHKPISKAGEAFDETRVIHEGGTSALTVRKRPRPGPLDGSTLYDATIDEPLSIDETEPEIADVIPDIEDDAYFIDDDDIDETVPYDIDDAYITPEDLLYPTDDTLTPLEETGEYETFSPETDDEELTDEELQYAAARKGRGGYDPEADRSYANDRYQRRQRTVITLGVIVVVTTIAALVLGNLVWIAPAIAVAITTLYLIALRSQVKAEEQLRHRRIQQLRRSRLGVRNASDHELGIPQRLRRPGAVVLEIDDESPDFVHLDVIDAKHYLTDDEYNSGYENLRVS</sequence>
<keyword evidence="1" id="KW-0812">Transmembrane</keyword>
<name>A0A0G3GVY8_9CORY</name>
<feature type="transmembrane region" description="Helical" evidence="1">
    <location>
        <begin position="187"/>
        <end position="204"/>
    </location>
</feature>
<keyword evidence="1" id="KW-1133">Transmembrane helix</keyword>
<reference evidence="2 3" key="1">
    <citation type="journal article" date="2015" name="Genome Announc.">
        <title>Complete Genome Sequence of the Type Strain Corynebacterium mustelae DSM 45274, Isolated from Various Tissues of a Male Ferret with Lethal Sepsis.</title>
        <authorList>
            <person name="Ruckert C."/>
            <person name="Eimer J."/>
            <person name="Winkler A."/>
            <person name="Tauch A."/>
        </authorList>
    </citation>
    <scope>NUCLEOTIDE SEQUENCE [LARGE SCALE GENOMIC DNA]</scope>
    <source>
        <strain evidence="2 3">DSM 45274</strain>
    </source>
</reference>
<keyword evidence="3" id="KW-1185">Reference proteome</keyword>
<feature type="transmembrane region" description="Helical" evidence="1">
    <location>
        <begin position="210"/>
        <end position="230"/>
    </location>
</feature>
<dbReference type="OrthoDB" id="3696421at2"/>
<proteinExistence type="predicted"/>
<feature type="transmembrane region" description="Helical" evidence="1">
    <location>
        <begin position="6"/>
        <end position="23"/>
    </location>
</feature>
<dbReference type="RefSeq" id="WP_047261575.1">
    <property type="nucleotide sequence ID" value="NZ_CP011542.1"/>
</dbReference>
<dbReference type="EMBL" id="CP011542">
    <property type="protein sequence ID" value="AKK05346.1"/>
    <property type="molecule type" value="Genomic_DNA"/>
</dbReference>
<dbReference type="InterPro" id="IPR053779">
    <property type="entry name" value="GlpR"/>
</dbReference>
<evidence type="ECO:0000313" key="3">
    <source>
        <dbReference type="Proteomes" id="UP000035199"/>
    </source>
</evidence>
<dbReference type="KEGG" id="cmv:CMUST_05040"/>